<organism evidence="3 4">
    <name type="scientific">Brunnivagina elsteri CCALA 953</name>
    <dbReference type="NCBI Taxonomy" id="987040"/>
    <lineage>
        <taxon>Bacteria</taxon>
        <taxon>Bacillati</taxon>
        <taxon>Cyanobacteriota</taxon>
        <taxon>Cyanophyceae</taxon>
        <taxon>Nostocales</taxon>
        <taxon>Calotrichaceae</taxon>
        <taxon>Brunnivagina</taxon>
    </lineage>
</organism>
<gene>
    <name evidence="3" type="ORF">CK510_18230</name>
</gene>
<dbReference type="EMBL" id="NTFS01000216">
    <property type="protein sequence ID" value="PAX52638.1"/>
    <property type="molecule type" value="Genomic_DNA"/>
</dbReference>
<dbReference type="OrthoDB" id="517498at2"/>
<dbReference type="Proteomes" id="UP000218238">
    <property type="component" value="Unassembled WGS sequence"/>
</dbReference>
<name>A0A2A2TG69_9CYAN</name>
<feature type="signal peptide" evidence="2">
    <location>
        <begin position="1"/>
        <end position="24"/>
    </location>
</feature>
<protein>
    <submittedName>
        <fullName evidence="3">Uncharacterized protein</fullName>
    </submittedName>
</protein>
<dbReference type="RefSeq" id="WP_095723055.1">
    <property type="nucleotide sequence ID" value="NZ_NTFS01000216.1"/>
</dbReference>
<evidence type="ECO:0000313" key="4">
    <source>
        <dbReference type="Proteomes" id="UP000218238"/>
    </source>
</evidence>
<feature type="region of interest" description="Disordered" evidence="1">
    <location>
        <begin position="53"/>
        <end position="103"/>
    </location>
</feature>
<proteinExistence type="predicted"/>
<comment type="caution">
    <text evidence="3">The sequence shown here is derived from an EMBL/GenBank/DDBJ whole genome shotgun (WGS) entry which is preliminary data.</text>
</comment>
<evidence type="ECO:0000256" key="2">
    <source>
        <dbReference type="SAM" id="SignalP"/>
    </source>
</evidence>
<accession>A0A2A2TG69</accession>
<evidence type="ECO:0000313" key="3">
    <source>
        <dbReference type="EMBL" id="PAX52638.1"/>
    </source>
</evidence>
<keyword evidence="2" id="KW-0732">Signal</keyword>
<keyword evidence="4" id="KW-1185">Reference proteome</keyword>
<feature type="chain" id="PRO_5013262991" evidence="2">
    <location>
        <begin position="25"/>
        <end position="103"/>
    </location>
</feature>
<dbReference type="AlphaFoldDB" id="A0A2A2TG69"/>
<sequence length="103" mass="11128">MLPLYKLVNIALLATVLFSPTAIAQQQSLTSETGSLEQKVPCTDKNGKPIRCPWVKGKPITSGDTSADKKPNPCNPKKDQPVDTKACRDYILGNPKPPTSPKP</sequence>
<reference evidence="3 4" key="1">
    <citation type="submission" date="2017-08" db="EMBL/GenBank/DDBJ databases">
        <title>Draft genome sequence of filamentous cyanobacterium Calothrix elsteri CCALA 953.</title>
        <authorList>
            <person name="Gagunashvili A.N."/>
            <person name="Elster J."/>
            <person name="Andresson O.S."/>
        </authorList>
    </citation>
    <scope>NUCLEOTIDE SEQUENCE [LARGE SCALE GENOMIC DNA]</scope>
    <source>
        <strain evidence="3 4">CCALA 953</strain>
    </source>
</reference>
<evidence type="ECO:0000256" key="1">
    <source>
        <dbReference type="SAM" id="MobiDB-lite"/>
    </source>
</evidence>
<feature type="compositionally biased region" description="Basic and acidic residues" evidence="1">
    <location>
        <begin position="66"/>
        <end position="88"/>
    </location>
</feature>